<dbReference type="SUPFAM" id="SSF53474">
    <property type="entry name" value="alpha/beta-Hydrolases"/>
    <property type="match status" value="1"/>
</dbReference>
<dbReference type="InterPro" id="IPR002018">
    <property type="entry name" value="CarbesteraseB"/>
</dbReference>
<dbReference type="PROSITE" id="PS00941">
    <property type="entry name" value="CARBOXYLESTERASE_B_2"/>
    <property type="match status" value="1"/>
</dbReference>
<reference evidence="3 4" key="1">
    <citation type="submission" date="2020-01" db="EMBL/GenBank/DDBJ databases">
        <title>Identification and distribution of gene clusters putatively required for synthesis of sphingolipid metabolism inhibitors in phylogenetically diverse species of the filamentous fungus Fusarium.</title>
        <authorList>
            <person name="Kim H.-S."/>
            <person name="Busman M."/>
            <person name="Brown D.W."/>
            <person name="Divon H."/>
            <person name="Uhlig S."/>
            <person name="Proctor R.H."/>
        </authorList>
    </citation>
    <scope>NUCLEOTIDE SEQUENCE [LARGE SCALE GENOMIC DNA]</scope>
    <source>
        <strain evidence="3 4">NRRL 13308</strain>
    </source>
</reference>
<comment type="caution">
    <text evidence="3">The sequence shown here is derived from an EMBL/GenBank/DDBJ whole genome shotgun (WGS) entry which is preliminary data.</text>
</comment>
<gene>
    <name evidence="3" type="ORF">FACUT_3919</name>
</gene>
<dbReference type="Proteomes" id="UP000536711">
    <property type="component" value="Unassembled WGS sequence"/>
</dbReference>
<dbReference type="OrthoDB" id="408631at2759"/>
<accession>A0A8H4NJ22</accession>
<feature type="domain" description="Carboxylesterase type B" evidence="2">
    <location>
        <begin position="86"/>
        <end position="248"/>
    </location>
</feature>
<proteinExistence type="predicted"/>
<evidence type="ECO:0000313" key="3">
    <source>
        <dbReference type="EMBL" id="KAF4439799.1"/>
    </source>
</evidence>
<dbReference type="PANTHER" id="PTHR11559">
    <property type="entry name" value="CARBOXYLESTERASE"/>
    <property type="match status" value="1"/>
</dbReference>
<dbReference type="Gene3D" id="3.40.50.1820">
    <property type="entry name" value="alpha/beta hydrolase"/>
    <property type="match status" value="1"/>
</dbReference>
<dbReference type="InterPro" id="IPR019819">
    <property type="entry name" value="Carboxylesterase_B_CS"/>
</dbReference>
<evidence type="ECO:0000256" key="1">
    <source>
        <dbReference type="SAM" id="SignalP"/>
    </source>
</evidence>
<name>A0A8H4NJ22_9HYPO</name>
<keyword evidence="4" id="KW-1185">Reference proteome</keyword>
<dbReference type="Pfam" id="PF00135">
    <property type="entry name" value="COesterase"/>
    <property type="match status" value="2"/>
</dbReference>
<evidence type="ECO:0000313" key="4">
    <source>
        <dbReference type="Proteomes" id="UP000536711"/>
    </source>
</evidence>
<protein>
    <submittedName>
        <fullName evidence="3">Carboxylesterase family</fullName>
    </submittedName>
</protein>
<dbReference type="InterPro" id="IPR050309">
    <property type="entry name" value="Type-B_Carboxylest/Lipase"/>
</dbReference>
<feature type="domain" description="Carboxylesterase type B" evidence="2">
    <location>
        <begin position="261"/>
        <end position="559"/>
    </location>
</feature>
<organism evidence="3 4">
    <name type="scientific">Fusarium acutatum</name>
    <dbReference type="NCBI Taxonomy" id="78861"/>
    <lineage>
        <taxon>Eukaryota</taxon>
        <taxon>Fungi</taxon>
        <taxon>Dikarya</taxon>
        <taxon>Ascomycota</taxon>
        <taxon>Pezizomycotina</taxon>
        <taxon>Sordariomycetes</taxon>
        <taxon>Hypocreomycetidae</taxon>
        <taxon>Hypocreales</taxon>
        <taxon>Nectriaceae</taxon>
        <taxon>Fusarium</taxon>
        <taxon>Fusarium fujikuroi species complex</taxon>
    </lineage>
</organism>
<feature type="chain" id="PRO_5034986549" evidence="1">
    <location>
        <begin position="20"/>
        <end position="560"/>
    </location>
</feature>
<keyword evidence="1" id="KW-0732">Signal</keyword>
<sequence length="560" mass="62219">MQIIAFISYLAVAAAATDARVYNQKNLKGSHEDVHGYGCGNVGSSKFKVNSIHLRRSTFCYLYEKKNCKGSSIYVSRDVNDLHLDTMNSIYLFENVRFGAQPIRFGPSDFPNKTDTKTPSVTDCLQINPSVLKNPPGGRLPLGDPFQDLDPDMSHPPKAVNWTGTEDCLFLDVYVPRRVFDDPGAQLLPVTVWFYGGAYAFGTKRMKVAKIFNGPLYNGKSLIEASDYSTIVVAGNYRLGAFGWLAGSFMEANGLPNDGFAWGESAGGGSILHHLIRRNGEENPLFTRFLTQSPAFEWAWDNSPGGQLDQVYQNFSQSLGCNAPYDIKCIRNPSISIERLGVANVNLFRNVKQTGLFPIGPAVDNNWITTIPTLAFAQQKFWPGIKSGLISHCANDAQSFTPKHVTNNETFYEFLTKFLPGEKLAHLRTEIAEQYDCANNYDGNYNKCLRHIIRDASFTCNTRDLIDAYPRQADAMNYGFLNDSHALHATDLIPLFGNVDFLGQITAMFENGFDYAHDEAKELASTLKSKVIKTYLECLSSFAVYGNNNSTGNDGWPVVN</sequence>
<feature type="signal peptide" evidence="1">
    <location>
        <begin position="1"/>
        <end position="19"/>
    </location>
</feature>
<dbReference type="EMBL" id="JAADJF010000083">
    <property type="protein sequence ID" value="KAF4439799.1"/>
    <property type="molecule type" value="Genomic_DNA"/>
</dbReference>
<dbReference type="InterPro" id="IPR029058">
    <property type="entry name" value="AB_hydrolase_fold"/>
</dbReference>
<dbReference type="AlphaFoldDB" id="A0A8H4NJ22"/>
<evidence type="ECO:0000259" key="2">
    <source>
        <dbReference type="Pfam" id="PF00135"/>
    </source>
</evidence>